<dbReference type="Proteomes" id="UP001607302">
    <property type="component" value="Unassembled WGS sequence"/>
</dbReference>
<protein>
    <submittedName>
        <fullName evidence="1">Uncharacterized protein</fullName>
    </submittedName>
</protein>
<proteinExistence type="predicted"/>
<accession>A0ABD2C941</accession>
<organism evidence="1 2">
    <name type="scientific">Vespula squamosa</name>
    <name type="common">Southern yellow jacket</name>
    <name type="synonym">Wasp</name>
    <dbReference type="NCBI Taxonomy" id="30214"/>
    <lineage>
        <taxon>Eukaryota</taxon>
        <taxon>Metazoa</taxon>
        <taxon>Ecdysozoa</taxon>
        <taxon>Arthropoda</taxon>
        <taxon>Hexapoda</taxon>
        <taxon>Insecta</taxon>
        <taxon>Pterygota</taxon>
        <taxon>Neoptera</taxon>
        <taxon>Endopterygota</taxon>
        <taxon>Hymenoptera</taxon>
        <taxon>Apocrita</taxon>
        <taxon>Aculeata</taxon>
        <taxon>Vespoidea</taxon>
        <taxon>Vespidae</taxon>
        <taxon>Vespinae</taxon>
        <taxon>Vespula</taxon>
    </lineage>
</organism>
<gene>
    <name evidence="1" type="ORF">V1478_000073</name>
</gene>
<sequence>MTDRGNQIEEIECTKKKERKRRIILVYTDIHGPINTITRNTIPIFLQKIFSSMSRNLYKSNIIIILGSKVIPYNTFARRSCCQLTSEISPNAKVPFIEFLFIVILEMINNR</sequence>
<dbReference type="AlphaFoldDB" id="A0ABD2C941"/>
<name>A0ABD2C941_VESSQ</name>
<evidence type="ECO:0000313" key="2">
    <source>
        <dbReference type="Proteomes" id="UP001607302"/>
    </source>
</evidence>
<comment type="caution">
    <text evidence="1">The sequence shown here is derived from an EMBL/GenBank/DDBJ whole genome shotgun (WGS) entry which is preliminary data.</text>
</comment>
<reference evidence="1 2" key="1">
    <citation type="journal article" date="2024" name="Ann. Entomol. Soc. Am.">
        <title>Genomic analyses of the southern and eastern yellowjacket wasps (Hymenoptera: Vespidae) reveal evolutionary signatures of social life.</title>
        <authorList>
            <person name="Catto M.A."/>
            <person name="Caine P.B."/>
            <person name="Orr S.E."/>
            <person name="Hunt B.G."/>
            <person name="Goodisman M.A.D."/>
        </authorList>
    </citation>
    <scope>NUCLEOTIDE SEQUENCE [LARGE SCALE GENOMIC DNA]</scope>
    <source>
        <strain evidence="1">233</strain>
        <tissue evidence="1">Head and thorax</tissue>
    </source>
</reference>
<evidence type="ECO:0000313" key="1">
    <source>
        <dbReference type="EMBL" id="KAL2741570.1"/>
    </source>
</evidence>
<dbReference type="EMBL" id="JAUDFV010000010">
    <property type="protein sequence ID" value="KAL2741570.1"/>
    <property type="molecule type" value="Genomic_DNA"/>
</dbReference>
<keyword evidence="2" id="KW-1185">Reference proteome</keyword>